<feature type="domain" description="G" evidence="2">
    <location>
        <begin position="279"/>
        <end position="377"/>
    </location>
</feature>
<accession>A0A1Z4BUB7</accession>
<reference evidence="3 4" key="1">
    <citation type="submission" date="2017-06" db="EMBL/GenBank/DDBJ databases">
        <title>Genome Sequencing of the methanotroph Methylovulum psychrotolerants str. HV10-M2 isolated from a high-altitude environment.</title>
        <authorList>
            <person name="Mateos-Rivera A."/>
        </authorList>
    </citation>
    <scope>NUCLEOTIDE SEQUENCE [LARGE SCALE GENOMIC DNA]</scope>
    <source>
        <strain evidence="3 4">HV10_M2</strain>
    </source>
</reference>
<dbReference type="OrthoDB" id="238366at2"/>
<name>A0A1Z4BUB7_9GAMM</name>
<dbReference type="SUPFAM" id="SSF52540">
    <property type="entry name" value="P-loop containing nucleoside triphosphate hydrolases"/>
    <property type="match status" value="1"/>
</dbReference>
<keyword evidence="1" id="KW-0472">Membrane</keyword>
<dbReference type="KEGG" id="mpsy:CEK71_01385"/>
<dbReference type="Proteomes" id="UP000197019">
    <property type="component" value="Chromosome"/>
</dbReference>
<dbReference type="CDD" id="cd00882">
    <property type="entry name" value="Ras_like_GTPase"/>
    <property type="match status" value="1"/>
</dbReference>
<dbReference type="Pfam" id="PF01926">
    <property type="entry name" value="MMR_HSR1"/>
    <property type="match status" value="1"/>
</dbReference>
<dbReference type="RefSeq" id="WP_088617705.1">
    <property type="nucleotide sequence ID" value="NZ_CP022129.1"/>
</dbReference>
<dbReference type="InterPro" id="IPR027417">
    <property type="entry name" value="P-loop_NTPase"/>
</dbReference>
<feature type="transmembrane region" description="Helical" evidence="1">
    <location>
        <begin position="7"/>
        <end position="30"/>
    </location>
</feature>
<keyword evidence="1" id="KW-0812">Transmembrane</keyword>
<dbReference type="InterPro" id="IPR006073">
    <property type="entry name" value="GTP-bd"/>
</dbReference>
<evidence type="ECO:0000313" key="3">
    <source>
        <dbReference type="EMBL" id="ASF44822.1"/>
    </source>
</evidence>
<evidence type="ECO:0000313" key="4">
    <source>
        <dbReference type="Proteomes" id="UP000197019"/>
    </source>
</evidence>
<organism evidence="3 4">
    <name type="scientific">Methylovulum psychrotolerans</name>
    <dbReference type="NCBI Taxonomy" id="1704499"/>
    <lineage>
        <taxon>Bacteria</taxon>
        <taxon>Pseudomonadati</taxon>
        <taxon>Pseudomonadota</taxon>
        <taxon>Gammaproteobacteria</taxon>
        <taxon>Methylococcales</taxon>
        <taxon>Methylococcaceae</taxon>
        <taxon>Methylovulum</taxon>
    </lineage>
</organism>
<sequence>MPVSITRFGILVAVLALLPVLGLVGLGGYWLWQQGWLYEGMVALSANFALVYALLYWRSHAAQPIIIDAFSNPANPNWSDTAQSAWQALEPLTQRWQSQTDVLTDPRQALKLSNEVLAVVARHFHADSKYPVLEFPLPYLLKLIVLVCEDLQREVLDKIPGSHAVRVGDLLRLQQAAVNLNKFKAVFNIGNWLFNWSGAALAAARGVLVSKGVSTVTKELSQRLITAYINKLGYYAIQLYSGQISLDDMVTVGQLTPDSRADLAETAAQAQALEPLRFLVLGQVSSGKSSLINALFGEIKSAASLLPSTSEITPYALERDGLQQAIILDSAGYAGLAHPEAPAALLHEWAKVDVILLVCSATQAARAADAGQLAKIRRYFQEQRPHQALPVILAVATQIDRLRPIRDWQPPYNIQQPDTPKAQHIRQACEAIAGDLQLPLASVVPVCLAPDKAAYNIEDGLIPLLHEHLDQAQRVRYLRCLRHQQSQSYWQQWRKQAMQAGRLVLDRL</sequence>
<proteinExistence type="predicted"/>
<evidence type="ECO:0000256" key="1">
    <source>
        <dbReference type="SAM" id="Phobius"/>
    </source>
</evidence>
<dbReference type="AlphaFoldDB" id="A0A1Z4BUB7"/>
<dbReference type="Gene3D" id="3.40.50.300">
    <property type="entry name" value="P-loop containing nucleotide triphosphate hydrolases"/>
    <property type="match status" value="1"/>
</dbReference>
<keyword evidence="1" id="KW-1133">Transmembrane helix</keyword>
<evidence type="ECO:0000259" key="2">
    <source>
        <dbReference type="Pfam" id="PF01926"/>
    </source>
</evidence>
<keyword evidence="4" id="KW-1185">Reference proteome</keyword>
<gene>
    <name evidence="3" type="ORF">CEK71_01385</name>
</gene>
<dbReference type="GO" id="GO:0005525">
    <property type="term" value="F:GTP binding"/>
    <property type="evidence" value="ECO:0007669"/>
    <property type="project" value="InterPro"/>
</dbReference>
<dbReference type="EMBL" id="CP022129">
    <property type="protein sequence ID" value="ASF44822.1"/>
    <property type="molecule type" value="Genomic_DNA"/>
</dbReference>
<protein>
    <submittedName>
        <fullName evidence="3">GTP-binding protein HSR1</fullName>
    </submittedName>
</protein>
<feature type="transmembrane region" description="Helical" evidence="1">
    <location>
        <begin position="36"/>
        <end position="57"/>
    </location>
</feature>